<name>A0A392QNI3_9FABA</name>
<evidence type="ECO:0000313" key="2">
    <source>
        <dbReference type="EMBL" id="MCI25517.1"/>
    </source>
</evidence>
<proteinExistence type="predicted"/>
<dbReference type="InterPro" id="IPR043504">
    <property type="entry name" value="Peptidase_S1_PA_chymotrypsin"/>
</dbReference>
<reference evidence="2 3" key="1">
    <citation type="journal article" date="2018" name="Front. Plant Sci.">
        <title>Red Clover (Trifolium pratense) and Zigzag Clover (T. medium) - A Picture of Genomic Similarities and Differences.</title>
        <authorList>
            <person name="Dluhosova J."/>
            <person name="Istvanek J."/>
            <person name="Nedelnik J."/>
            <person name="Repkova J."/>
        </authorList>
    </citation>
    <scope>NUCLEOTIDE SEQUENCE [LARGE SCALE GENOMIC DNA]</scope>
    <source>
        <strain evidence="3">cv. 10/8</strain>
        <tissue evidence="2">Leaf</tissue>
    </source>
</reference>
<dbReference type="Proteomes" id="UP000265520">
    <property type="component" value="Unassembled WGS sequence"/>
</dbReference>
<keyword evidence="3" id="KW-1185">Reference proteome</keyword>
<sequence length="73" mass="7650">MICGPGSSGAPVFNVKGEIVGMHVYGIRSYEVCIHVTALRAFLENYRMVDGGGGGNASSSKGSASQKKRSHPH</sequence>
<accession>A0A392QNI3</accession>
<evidence type="ECO:0000256" key="1">
    <source>
        <dbReference type="SAM" id="MobiDB-lite"/>
    </source>
</evidence>
<dbReference type="AlphaFoldDB" id="A0A392QNI3"/>
<feature type="region of interest" description="Disordered" evidence="1">
    <location>
        <begin position="54"/>
        <end position="73"/>
    </location>
</feature>
<protein>
    <submittedName>
        <fullName evidence="2">Uncharacterized protein</fullName>
    </submittedName>
</protein>
<dbReference type="SUPFAM" id="SSF50494">
    <property type="entry name" value="Trypsin-like serine proteases"/>
    <property type="match status" value="1"/>
</dbReference>
<evidence type="ECO:0000313" key="3">
    <source>
        <dbReference type="Proteomes" id="UP000265520"/>
    </source>
</evidence>
<dbReference type="InterPro" id="IPR009003">
    <property type="entry name" value="Peptidase_S1_PA"/>
</dbReference>
<dbReference type="EMBL" id="LXQA010147652">
    <property type="protein sequence ID" value="MCI25517.1"/>
    <property type="molecule type" value="Genomic_DNA"/>
</dbReference>
<organism evidence="2 3">
    <name type="scientific">Trifolium medium</name>
    <dbReference type="NCBI Taxonomy" id="97028"/>
    <lineage>
        <taxon>Eukaryota</taxon>
        <taxon>Viridiplantae</taxon>
        <taxon>Streptophyta</taxon>
        <taxon>Embryophyta</taxon>
        <taxon>Tracheophyta</taxon>
        <taxon>Spermatophyta</taxon>
        <taxon>Magnoliopsida</taxon>
        <taxon>eudicotyledons</taxon>
        <taxon>Gunneridae</taxon>
        <taxon>Pentapetalae</taxon>
        <taxon>rosids</taxon>
        <taxon>fabids</taxon>
        <taxon>Fabales</taxon>
        <taxon>Fabaceae</taxon>
        <taxon>Papilionoideae</taxon>
        <taxon>50 kb inversion clade</taxon>
        <taxon>NPAAA clade</taxon>
        <taxon>Hologalegina</taxon>
        <taxon>IRL clade</taxon>
        <taxon>Trifolieae</taxon>
        <taxon>Trifolium</taxon>
    </lineage>
</organism>
<dbReference type="Gene3D" id="2.40.10.10">
    <property type="entry name" value="Trypsin-like serine proteases"/>
    <property type="match status" value="1"/>
</dbReference>
<comment type="caution">
    <text evidence="2">The sequence shown here is derived from an EMBL/GenBank/DDBJ whole genome shotgun (WGS) entry which is preliminary data.</text>
</comment>